<protein>
    <recommendedName>
        <fullName evidence="3 8">Histidinol-phosphatase</fullName>
        <shortName evidence="8">HolPase</shortName>
        <ecNumber evidence="3 8">3.1.3.15</ecNumber>
    </recommendedName>
</protein>
<proteinExistence type="inferred from homology"/>
<dbReference type="Gene3D" id="3.20.20.140">
    <property type="entry name" value="Metal-dependent hydrolases"/>
    <property type="match status" value="1"/>
</dbReference>
<dbReference type="RefSeq" id="WP_056946669.1">
    <property type="nucleotide sequence ID" value="NZ_AZEE01000025.1"/>
</dbReference>
<evidence type="ECO:0000256" key="3">
    <source>
        <dbReference type="ARBA" id="ARBA00013085"/>
    </source>
</evidence>
<dbReference type="InterPro" id="IPR016195">
    <property type="entry name" value="Pol/histidinol_Pase-like"/>
</dbReference>
<dbReference type="GO" id="GO:0005737">
    <property type="term" value="C:cytoplasm"/>
    <property type="evidence" value="ECO:0007669"/>
    <property type="project" value="TreeGrafter"/>
</dbReference>
<dbReference type="InterPro" id="IPR010140">
    <property type="entry name" value="Histidinol_P_phosphatase_HisJ"/>
</dbReference>
<comment type="pathway">
    <text evidence="1 8">Amino-acid biosynthesis; L-histidine biosynthesis; L-histidine from 5-phospho-alpha-D-ribose 1-diphosphate: step 8/9.</text>
</comment>
<keyword evidence="6 8" id="KW-0368">Histidine biosynthesis</keyword>
<keyword evidence="5 8" id="KW-0378">Hydrolase</keyword>
<dbReference type="UniPathway" id="UPA00031">
    <property type="reaction ID" value="UER00013"/>
</dbReference>
<evidence type="ECO:0000256" key="4">
    <source>
        <dbReference type="ARBA" id="ARBA00022605"/>
    </source>
</evidence>
<dbReference type="InterPro" id="IPR004013">
    <property type="entry name" value="PHP_dom"/>
</dbReference>
<sequence>MLKKEGHSHTEFCPHGSGDDVEQMIQKAIKLGFETYSITEHAPLPDDFKAEYAGNETGLTEASMKMSDLPAYFKKCRQMQAKYGDQIQINVGFELDFLPHHVAWTRDFMNEYGPQTSDNILSVHFMQGTDDHFWCVDDTMPDFERGLLANAADGQTLYQQYFNALIEAVSTDLGPFAPKRIGHITLIRKFQDYFYLPRTYDADTQAVLGQLLTLISQQGRQLDYNAAGLYKPFCNEVYPDLPTVQLAQRLQIPLVFGSDAHSIAEVGHGFHTLAAMLNEK</sequence>
<evidence type="ECO:0000313" key="11">
    <source>
        <dbReference type="Proteomes" id="UP000051160"/>
    </source>
</evidence>
<gene>
    <name evidence="10" type="ORF">FD04_GL000136</name>
</gene>
<evidence type="ECO:0000259" key="9">
    <source>
        <dbReference type="Pfam" id="PF02811"/>
    </source>
</evidence>
<keyword evidence="11" id="KW-1185">Reference proteome</keyword>
<evidence type="ECO:0000256" key="1">
    <source>
        <dbReference type="ARBA" id="ARBA00004970"/>
    </source>
</evidence>
<feature type="domain" description="PHP" evidence="9">
    <location>
        <begin position="6"/>
        <end position="225"/>
    </location>
</feature>
<dbReference type="Pfam" id="PF02811">
    <property type="entry name" value="PHP"/>
    <property type="match status" value="1"/>
</dbReference>
<keyword evidence="4 8" id="KW-0028">Amino-acid biosynthesis</keyword>
<evidence type="ECO:0000256" key="6">
    <source>
        <dbReference type="ARBA" id="ARBA00023102"/>
    </source>
</evidence>
<dbReference type="GO" id="GO:0004401">
    <property type="term" value="F:histidinol-phosphatase activity"/>
    <property type="evidence" value="ECO:0007669"/>
    <property type="project" value="UniProtKB-UniRule"/>
</dbReference>
<dbReference type="CDD" id="cd12110">
    <property type="entry name" value="PHP_HisPPase_Hisj_like"/>
    <property type="match status" value="1"/>
</dbReference>
<evidence type="ECO:0000256" key="7">
    <source>
        <dbReference type="ARBA" id="ARBA00049158"/>
    </source>
</evidence>
<dbReference type="EC" id="3.1.3.15" evidence="3 8"/>
<comment type="catalytic activity">
    <reaction evidence="7 8">
        <text>L-histidinol phosphate + H2O = L-histidinol + phosphate</text>
        <dbReference type="Rhea" id="RHEA:14465"/>
        <dbReference type="ChEBI" id="CHEBI:15377"/>
        <dbReference type="ChEBI" id="CHEBI:43474"/>
        <dbReference type="ChEBI" id="CHEBI:57699"/>
        <dbReference type="ChEBI" id="CHEBI:57980"/>
        <dbReference type="EC" id="3.1.3.15"/>
    </reaction>
</comment>
<comment type="caution">
    <text evidence="10">The sequence shown here is derived from an EMBL/GenBank/DDBJ whole genome shotgun (WGS) entry which is preliminary data.</text>
</comment>
<dbReference type="PANTHER" id="PTHR21039">
    <property type="entry name" value="HISTIDINOL PHOSPHATASE-RELATED"/>
    <property type="match status" value="1"/>
</dbReference>
<dbReference type="STRING" id="1423776.FD04_GL000136"/>
<evidence type="ECO:0000256" key="5">
    <source>
        <dbReference type="ARBA" id="ARBA00022801"/>
    </source>
</evidence>
<dbReference type="PANTHER" id="PTHR21039:SF0">
    <property type="entry name" value="HISTIDINOL-PHOSPHATASE"/>
    <property type="match status" value="1"/>
</dbReference>
<accession>A0A0R1LTB4</accession>
<dbReference type="OrthoDB" id="9775255at2"/>
<evidence type="ECO:0000256" key="2">
    <source>
        <dbReference type="ARBA" id="ARBA00009152"/>
    </source>
</evidence>
<evidence type="ECO:0000313" key="10">
    <source>
        <dbReference type="EMBL" id="KRK98987.1"/>
    </source>
</evidence>
<comment type="similarity">
    <text evidence="2 8">Belongs to the PHP hydrolase family. HisK subfamily.</text>
</comment>
<dbReference type="GO" id="GO:0000105">
    <property type="term" value="P:L-histidine biosynthetic process"/>
    <property type="evidence" value="ECO:0007669"/>
    <property type="project" value="UniProtKB-UniRule"/>
</dbReference>
<reference evidence="10 11" key="1">
    <citation type="journal article" date="2015" name="Genome Announc.">
        <title>Expanding the biotechnology potential of lactobacilli through comparative genomics of 213 strains and associated genera.</title>
        <authorList>
            <person name="Sun Z."/>
            <person name="Harris H.M."/>
            <person name="McCann A."/>
            <person name="Guo C."/>
            <person name="Argimon S."/>
            <person name="Zhang W."/>
            <person name="Yang X."/>
            <person name="Jeffery I.B."/>
            <person name="Cooney J.C."/>
            <person name="Kagawa T.F."/>
            <person name="Liu W."/>
            <person name="Song Y."/>
            <person name="Salvetti E."/>
            <person name="Wrobel A."/>
            <person name="Rasinkangas P."/>
            <person name="Parkhill J."/>
            <person name="Rea M.C."/>
            <person name="O'Sullivan O."/>
            <person name="Ritari J."/>
            <person name="Douillard F.P."/>
            <person name="Paul Ross R."/>
            <person name="Yang R."/>
            <person name="Briner A.E."/>
            <person name="Felis G.E."/>
            <person name="de Vos W.M."/>
            <person name="Barrangou R."/>
            <person name="Klaenhammer T.R."/>
            <person name="Caufield P.W."/>
            <person name="Cui Y."/>
            <person name="Zhang H."/>
            <person name="O'Toole P.W."/>
        </authorList>
    </citation>
    <scope>NUCLEOTIDE SEQUENCE [LARGE SCALE GENOMIC DNA]</scope>
    <source>
        <strain evidence="10 11">DSM 19909</strain>
    </source>
</reference>
<dbReference type="Pfam" id="PF13263">
    <property type="entry name" value="PHP_C"/>
    <property type="match status" value="1"/>
</dbReference>
<dbReference type="SUPFAM" id="SSF89550">
    <property type="entry name" value="PHP domain-like"/>
    <property type="match status" value="1"/>
</dbReference>
<dbReference type="Proteomes" id="UP000051160">
    <property type="component" value="Unassembled WGS sequence"/>
</dbReference>
<dbReference type="EMBL" id="AZEE01000025">
    <property type="protein sequence ID" value="KRK98987.1"/>
    <property type="molecule type" value="Genomic_DNA"/>
</dbReference>
<dbReference type="NCBIfam" id="TIGR01856">
    <property type="entry name" value="hisJ_fam"/>
    <property type="match status" value="1"/>
</dbReference>
<dbReference type="PATRIC" id="fig|1423776.4.peg.134"/>
<name>A0A0R1LTB4_9LACO</name>
<dbReference type="AlphaFoldDB" id="A0A0R1LTB4"/>
<evidence type="ECO:0000256" key="8">
    <source>
        <dbReference type="RuleBase" id="RU366003"/>
    </source>
</evidence>
<dbReference type="NCBIfam" id="NF005996">
    <property type="entry name" value="PRK08123.1"/>
    <property type="match status" value="1"/>
</dbReference>
<organism evidence="10 11">
    <name type="scientific">Secundilactobacillus odoratitofui DSM 19909 = JCM 15043</name>
    <dbReference type="NCBI Taxonomy" id="1423776"/>
    <lineage>
        <taxon>Bacteria</taxon>
        <taxon>Bacillati</taxon>
        <taxon>Bacillota</taxon>
        <taxon>Bacilli</taxon>
        <taxon>Lactobacillales</taxon>
        <taxon>Lactobacillaceae</taxon>
        <taxon>Secundilactobacillus</taxon>
    </lineage>
</organism>